<dbReference type="Pfam" id="PF13649">
    <property type="entry name" value="Methyltransf_25"/>
    <property type="match status" value="1"/>
</dbReference>
<dbReference type="Proteomes" id="UP000681340">
    <property type="component" value="Unassembled WGS sequence"/>
</dbReference>
<dbReference type="AlphaFoldDB" id="A0A919SKS4"/>
<evidence type="ECO:0000313" key="2">
    <source>
        <dbReference type="EMBL" id="GIM74242.1"/>
    </source>
</evidence>
<dbReference type="SUPFAM" id="SSF53335">
    <property type="entry name" value="S-adenosyl-L-methionine-dependent methyltransferases"/>
    <property type="match status" value="1"/>
</dbReference>
<dbReference type="PANTHER" id="PTHR43591">
    <property type="entry name" value="METHYLTRANSFERASE"/>
    <property type="match status" value="1"/>
</dbReference>
<dbReference type="CDD" id="cd02440">
    <property type="entry name" value="AdoMet_MTases"/>
    <property type="match status" value="1"/>
</dbReference>
<proteinExistence type="predicted"/>
<accession>A0A919SKS4</accession>
<evidence type="ECO:0000313" key="3">
    <source>
        <dbReference type="Proteomes" id="UP000681340"/>
    </source>
</evidence>
<dbReference type="PANTHER" id="PTHR43591:SF24">
    <property type="entry name" value="2-METHOXY-6-POLYPRENYL-1,4-BENZOQUINOL METHYLASE, MITOCHONDRIAL"/>
    <property type="match status" value="1"/>
</dbReference>
<name>A0A919SKS4_9ACTN</name>
<dbReference type="InterPro" id="IPR029063">
    <property type="entry name" value="SAM-dependent_MTases_sf"/>
</dbReference>
<evidence type="ECO:0000259" key="1">
    <source>
        <dbReference type="Pfam" id="PF13649"/>
    </source>
</evidence>
<gene>
    <name evidence="2" type="ORF">Aau02nite_60010</name>
</gene>
<comment type="caution">
    <text evidence="2">The sequence shown here is derived from an EMBL/GenBank/DDBJ whole genome shotgun (WGS) entry which is preliminary data.</text>
</comment>
<keyword evidence="3" id="KW-1185">Reference proteome</keyword>
<sequence>MTSSLALEGIKARQQKTWASGDYGAVAALIQPISEALVQAADLSAGSRVVDVATGTGNAAIAAARCLCTVTGIDYVPELLDRGRARAAAEHLEVGFAEGDAEALPGRDGEFDAVLSVVGVMFAPDQERAAAELTRVCRPGGTIALANWTPDGFIGELFRTVGRRVPPPPGVRAPVEWGHEPRLRELFGDRVRDLRVTRREFVFRFASPEAFADYFRAHYGPTLKAFEALDEDHGKLLYADLVDLISRYDVATDGTTRVPSAYVEVLATRV</sequence>
<reference evidence="2" key="1">
    <citation type="submission" date="2021-03" db="EMBL/GenBank/DDBJ databases">
        <title>Whole genome shotgun sequence of Actinoplanes auranticolor NBRC 12245.</title>
        <authorList>
            <person name="Komaki H."/>
            <person name="Tamura T."/>
        </authorList>
    </citation>
    <scope>NUCLEOTIDE SEQUENCE</scope>
    <source>
        <strain evidence="2">NBRC 12245</strain>
    </source>
</reference>
<dbReference type="GO" id="GO:0008168">
    <property type="term" value="F:methyltransferase activity"/>
    <property type="evidence" value="ECO:0007669"/>
    <property type="project" value="TreeGrafter"/>
</dbReference>
<dbReference type="RefSeq" id="WP_212991909.1">
    <property type="nucleotide sequence ID" value="NZ_BAABEA010000026.1"/>
</dbReference>
<protein>
    <recommendedName>
        <fullName evidence="1">Methyltransferase domain-containing protein</fullName>
    </recommendedName>
</protein>
<dbReference type="EMBL" id="BOQL01000049">
    <property type="protein sequence ID" value="GIM74242.1"/>
    <property type="molecule type" value="Genomic_DNA"/>
</dbReference>
<organism evidence="2 3">
    <name type="scientific">Actinoplanes auranticolor</name>
    <dbReference type="NCBI Taxonomy" id="47988"/>
    <lineage>
        <taxon>Bacteria</taxon>
        <taxon>Bacillati</taxon>
        <taxon>Actinomycetota</taxon>
        <taxon>Actinomycetes</taxon>
        <taxon>Micromonosporales</taxon>
        <taxon>Micromonosporaceae</taxon>
        <taxon>Actinoplanes</taxon>
    </lineage>
</organism>
<dbReference type="Gene3D" id="3.40.50.150">
    <property type="entry name" value="Vaccinia Virus protein VP39"/>
    <property type="match status" value="1"/>
</dbReference>
<dbReference type="InterPro" id="IPR041698">
    <property type="entry name" value="Methyltransf_25"/>
</dbReference>
<feature type="domain" description="Methyltransferase" evidence="1">
    <location>
        <begin position="49"/>
        <end position="141"/>
    </location>
</feature>